<feature type="compositionally biased region" description="Low complexity" evidence="1">
    <location>
        <begin position="12"/>
        <end position="22"/>
    </location>
</feature>
<organism evidence="3">
    <name type="scientific">Micromonas pusilla (strain CCMP1545)</name>
    <name type="common">Picoplanktonic green alga</name>
    <dbReference type="NCBI Taxonomy" id="564608"/>
    <lineage>
        <taxon>Eukaryota</taxon>
        <taxon>Viridiplantae</taxon>
        <taxon>Chlorophyta</taxon>
        <taxon>Mamiellophyceae</taxon>
        <taxon>Mamiellales</taxon>
        <taxon>Mamiellaceae</taxon>
        <taxon>Micromonas</taxon>
    </lineage>
</organism>
<dbReference type="RefSeq" id="XP_003060516.1">
    <property type="nucleotide sequence ID" value="XM_003060470.1"/>
</dbReference>
<gene>
    <name evidence="2" type="ORF">MICPUCDRAFT_60418</name>
</gene>
<evidence type="ECO:0000313" key="3">
    <source>
        <dbReference type="Proteomes" id="UP000001876"/>
    </source>
</evidence>
<feature type="region of interest" description="Disordered" evidence="1">
    <location>
        <begin position="1"/>
        <end position="52"/>
    </location>
</feature>
<dbReference type="GeneID" id="9685954"/>
<protein>
    <submittedName>
        <fullName evidence="2">Predicted protein</fullName>
    </submittedName>
</protein>
<dbReference type="EMBL" id="GG663742">
    <property type="protein sequence ID" value="EEH55285.1"/>
    <property type="molecule type" value="Genomic_DNA"/>
</dbReference>
<evidence type="ECO:0000256" key="1">
    <source>
        <dbReference type="SAM" id="MobiDB-lite"/>
    </source>
</evidence>
<feature type="compositionally biased region" description="Pro residues" evidence="1">
    <location>
        <begin position="1"/>
        <end position="11"/>
    </location>
</feature>
<dbReference type="Proteomes" id="UP000001876">
    <property type="component" value="Unassembled WGS sequence"/>
</dbReference>
<reference evidence="2 3" key="1">
    <citation type="journal article" date="2009" name="Science">
        <title>Green evolution and dynamic adaptations revealed by genomes of the marine picoeukaryotes Micromonas.</title>
        <authorList>
            <person name="Worden A.Z."/>
            <person name="Lee J.H."/>
            <person name="Mock T."/>
            <person name="Rouze P."/>
            <person name="Simmons M.P."/>
            <person name="Aerts A.L."/>
            <person name="Allen A.E."/>
            <person name="Cuvelier M.L."/>
            <person name="Derelle E."/>
            <person name="Everett M.V."/>
            <person name="Foulon E."/>
            <person name="Grimwood J."/>
            <person name="Gundlach H."/>
            <person name="Henrissat B."/>
            <person name="Napoli C."/>
            <person name="McDonald S.M."/>
            <person name="Parker M.S."/>
            <person name="Rombauts S."/>
            <person name="Salamov A."/>
            <person name="Von Dassow P."/>
            <person name="Badger J.H."/>
            <person name="Coutinho P.M."/>
            <person name="Demir E."/>
            <person name="Dubchak I."/>
            <person name="Gentemann C."/>
            <person name="Eikrem W."/>
            <person name="Gready J.E."/>
            <person name="John U."/>
            <person name="Lanier W."/>
            <person name="Lindquist E.A."/>
            <person name="Lucas S."/>
            <person name="Mayer K.F."/>
            <person name="Moreau H."/>
            <person name="Not F."/>
            <person name="Otillar R."/>
            <person name="Panaud O."/>
            <person name="Pangilinan J."/>
            <person name="Paulsen I."/>
            <person name="Piegu B."/>
            <person name="Poliakov A."/>
            <person name="Robbens S."/>
            <person name="Schmutz J."/>
            <person name="Toulza E."/>
            <person name="Wyss T."/>
            <person name="Zelensky A."/>
            <person name="Zhou K."/>
            <person name="Armbrust E.V."/>
            <person name="Bhattacharya D."/>
            <person name="Goodenough U.W."/>
            <person name="Van de Peer Y."/>
            <person name="Grigoriev I.V."/>
        </authorList>
    </citation>
    <scope>NUCLEOTIDE SEQUENCE [LARGE SCALE GENOMIC DNA]</scope>
    <source>
        <strain evidence="2 3">CCMP1545</strain>
    </source>
</reference>
<dbReference type="KEGG" id="mpp:MICPUCDRAFT_60418"/>
<accession>C1MY66</accession>
<proteinExistence type="predicted"/>
<dbReference type="OMA" id="QQMILIP"/>
<dbReference type="AlphaFoldDB" id="C1MY66"/>
<keyword evidence="3" id="KW-1185">Reference proteome</keyword>
<name>C1MY66_MICPC</name>
<evidence type="ECO:0000313" key="2">
    <source>
        <dbReference type="EMBL" id="EEH55285.1"/>
    </source>
</evidence>
<sequence length="124" mass="13139">MPSPPPPPPPASAAFAPSSSSSYPELLPVGVPERGAPRASTVPPRNAKHDPAWAPRAANALADARGAAPEDVARTLAELRATQDAVAKSLLDTEDAVLWLQKLEWLELQARFPYTGPHTTAFAR</sequence>